<dbReference type="Gene3D" id="3.40.50.300">
    <property type="entry name" value="P-loop containing nucleotide triphosphate hydrolases"/>
    <property type="match status" value="1"/>
</dbReference>
<dbReference type="PROSITE" id="PS51194">
    <property type="entry name" value="HELICASE_CTER"/>
    <property type="match status" value="1"/>
</dbReference>
<dbReference type="Proteomes" id="UP001166674">
    <property type="component" value="Unassembled WGS sequence"/>
</dbReference>
<organism evidence="5 6">
    <name type="scientific">Sciurus carolinensis</name>
    <name type="common">Eastern gray squirrel</name>
    <dbReference type="NCBI Taxonomy" id="30640"/>
    <lineage>
        <taxon>Eukaryota</taxon>
        <taxon>Metazoa</taxon>
        <taxon>Chordata</taxon>
        <taxon>Craniata</taxon>
        <taxon>Vertebrata</taxon>
        <taxon>Euteleostomi</taxon>
        <taxon>Mammalia</taxon>
        <taxon>Eutheria</taxon>
        <taxon>Euarchontoglires</taxon>
        <taxon>Glires</taxon>
        <taxon>Rodentia</taxon>
        <taxon>Sciuromorpha</taxon>
        <taxon>Sciuridae</taxon>
        <taxon>Sciurinae</taxon>
        <taxon>Sciurini</taxon>
        <taxon>Sciurus</taxon>
    </lineage>
</organism>
<evidence type="ECO:0000259" key="4">
    <source>
        <dbReference type="PROSITE" id="PS51194"/>
    </source>
</evidence>
<dbReference type="InterPro" id="IPR001650">
    <property type="entry name" value="Helicase_C-like"/>
</dbReference>
<keyword evidence="3" id="KW-0067">ATP-binding</keyword>
<gene>
    <name evidence="5" type="ORF">SUZIE_202385</name>
</gene>
<evidence type="ECO:0000256" key="2">
    <source>
        <dbReference type="ARBA" id="ARBA00022801"/>
    </source>
</evidence>
<dbReference type="Pfam" id="PF00271">
    <property type="entry name" value="Helicase_C"/>
    <property type="match status" value="1"/>
</dbReference>
<accession>A0AA41NFF6</accession>
<feature type="domain" description="Helicase C-terminal" evidence="4">
    <location>
        <begin position="62"/>
        <end position="179"/>
    </location>
</feature>
<reference evidence="5" key="1">
    <citation type="submission" date="2020-03" db="EMBL/GenBank/DDBJ databases">
        <title>Studies in the Genomics of Life Span.</title>
        <authorList>
            <person name="Glass D."/>
        </authorList>
    </citation>
    <scope>NUCLEOTIDE SEQUENCE</scope>
    <source>
        <strain evidence="5">SUZIE</strain>
        <tissue evidence="5">Muscle</tissue>
    </source>
</reference>
<keyword evidence="2" id="KW-0378">Hydrolase</keyword>
<proteinExistence type="predicted"/>
<dbReference type="SUPFAM" id="SSF52540">
    <property type="entry name" value="P-loop containing nucleoside triphosphate hydrolases"/>
    <property type="match status" value="1"/>
</dbReference>
<evidence type="ECO:0000256" key="3">
    <source>
        <dbReference type="ARBA" id="ARBA00022840"/>
    </source>
</evidence>
<dbReference type="InterPro" id="IPR027417">
    <property type="entry name" value="P-loop_NTPase"/>
</dbReference>
<dbReference type="CDD" id="cd18793">
    <property type="entry name" value="SF2_C_SNF"/>
    <property type="match status" value="1"/>
</dbReference>
<dbReference type="GO" id="GO:0005524">
    <property type="term" value="F:ATP binding"/>
    <property type="evidence" value="ECO:0007669"/>
    <property type="project" value="UniProtKB-KW"/>
</dbReference>
<keyword evidence="1" id="KW-0547">Nucleotide-binding</keyword>
<dbReference type="PANTHER" id="PTHR47157:SF1">
    <property type="entry name" value="CHROMODOMAIN-HELICASE-DNA-BINDING PROTEIN 1-LIKE"/>
    <property type="match status" value="1"/>
</dbReference>
<keyword evidence="6" id="KW-1185">Reference proteome</keyword>
<dbReference type="InterPro" id="IPR049730">
    <property type="entry name" value="SNF2/RAD54-like_C"/>
</dbReference>
<dbReference type="GO" id="GO:0003678">
    <property type="term" value="F:DNA helicase activity"/>
    <property type="evidence" value="ECO:0007669"/>
    <property type="project" value="InterPro"/>
</dbReference>
<dbReference type="AlphaFoldDB" id="A0AA41NFF6"/>
<dbReference type="GO" id="GO:0016787">
    <property type="term" value="F:hydrolase activity"/>
    <property type="evidence" value="ECO:0007669"/>
    <property type="project" value="UniProtKB-KW"/>
</dbReference>
<dbReference type="InterPro" id="IPR031053">
    <property type="entry name" value="ALC1"/>
</dbReference>
<evidence type="ECO:0000313" key="6">
    <source>
        <dbReference type="Proteomes" id="UP001166674"/>
    </source>
</evidence>
<protein>
    <submittedName>
        <fullName evidence="5">Chromodomain-helicase-DNA-binding protein 1-like</fullName>
    </submittedName>
</protein>
<evidence type="ECO:0000256" key="1">
    <source>
        <dbReference type="ARBA" id="ARBA00022741"/>
    </source>
</evidence>
<dbReference type="SMART" id="SM00490">
    <property type="entry name" value="HELICc"/>
    <property type="match status" value="1"/>
</dbReference>
<dbReference type="GO" id="GO:0006338">
    <property type="term" value="P:chromatin remodeling"/>
    <property type="evidence" value="ECO:0007669"/>
    <property type="project" value="InterPro"/>
</dbReference>
<dbReference type="EMBL" id="JAATJV010430051">
    <property type="protein sequence ID" value="MBZ3889324.1"/>
    <property type="molecule type" value="Genomic_DNA"/>
</dbReference>
<sequence length="179" mass="19689">MSVAGNPPVSHTSGSDWFLTMDAIMCNQTWTLPGSEPLGSGVESEPFEVGDDLIEASGKLHLLDKMLDFLHSRISKKINIDSIEIPQIKQGNARPIISVDNREGYSYEHVDGSMRGEERHLAIKNFGQQPNFIFLLNTRAGGIGMNITAADTVIFVDCDFNPQNDLQAAARVHQIGHNK</sequence>
<evidence type="ECO:0000313" key="5">
    <source>
        <dbReference type="EMBL" id="MBZ3889324.1"/>
    </source>
</evidence>
<dbReference type="GO" id="GO:0005634">
    <property type="term" value="C:nucleus"/>
    <property type="evidence" value="ECO:0007669"/>
    <property type="project" value="TreeGrafter"/>
</dbReference>
<dbReference type="PANTHER" id="PTHR47157">
    <property type="entry name" value="CHROMODOMAIN-HELICASE-DNA-BINDING PROTEIN 1-LIKE"/>
    <property type="match status" value="1"/>
</dbReference>
<dbReference type="GO" id="GO:0006281">
    <property type="term" value="P:DNA repair"/>
    <property type="evidence" value="ECO:0007669"/>
    <property type="project" value="InterPro"/>
</dbReference>
<comment type="caution">
    <text evidence="5">The sequence shown here is derived from an EMBL/GenBank/DDBJ whole genome shotgun (WGS) entry which is preliminary data.</text>
</comment>
<name>A0AA41NFF6_SCICA</name>